<dbReference type="Proteomes" id="UP000503017">
    <property type="component" value="Chromosome"/>
</dbReference>
<dbReference type="AlphaFoldDB" id="A0A6M7WJG6"/>
<feature type="transmembrane region" description="Helical" evidence="1">
    <location>
        <begin position="102"/>
        <end position="126"/>
    </location>
</feature>
<keyword evidence="1" id="KW-0812">Transmembrane</keyword>
<accession>A0A6M7WJG6</accession>
<dbReference type="Pfam" id="PF14087">
    <property type="entry name" value="DUF4267"/>
    <property type="match status" value="1"/>
</dbReference>
<dbReference type="EMBL" id="CP033367">
    <property type="protein sequence ID" value="QKD00789.1"/>
    <property type="molecule type" value="Genomic_DNA"/>
</dbReference>
<gene>
    <name evidence="2" type="ORF">EB235_04220</name>
</gene>
<dbReference type="RefSeq" id="WP_027032206.1">
    <property type="nucleotide sequence ID" value="NZ_CP033367.1"/>
</dbReference>
<name>A0A6M7WJG6_RHILI</name>
<proteinExistence type="predicted"/>
<evidence type="ECO:0000256" key="1">
    <source>
        <dbReference type="SAM" id="Phobius"/>
    </source>
</evidence>
<protein>
    <submittedName>
        <fullName evidence="2">DUF4267 domain-containing protein</fullName>
    </submittedName>
</protein>
<dbReference type="InterPro" id="IPR025363">
    <property type="entry name" value="DUF4267"/>
</dbReference>
<reference evidence="2 3" key="1">
    <citation type="submission" date="2018-10" db="EMBL/GenBank/DDBJ databases">
        <authorList>
            <person name="Perry B.J."/>
            <person name="Sullivan J.T."/>
            <person name="Murphy R.J.T."/>
            <person name="Ramsay J.P."/>
            <person name="Ronson C.W."/>
        </authorList>
    </citation>
    <scope>NUCLEOTIDE SEQUENCE [LARGE SCALE GENOMIC DNA]</scope>
    <source>
        <strain evidence="2 3">R88b</strain>
    </source>
</reference>
<feature type="transmembrane region" description="Helical" evidence="1">
    <location>
        <begin position="6"/>
        <end position="25"/>
    </location>
</feature>
<keyword evidence="1" id="KW-0472">Membrane</keyword>
<feature type="transmembrane region" description="Helical" evidence="1">
    <location>
        <begin position="75"/>
        <end position="95"/>
    </location>
</feature>
<organism evidence="2 3">
    <name type="scientific">Mesorhizobium loti R88b</name>
    <dbReference type="NCBI Taxonomy" id="935548"/>
    <lineage>
        <taxon>Bacteria</taxon>
        <taxon>Pseudomonadati</taxon>
        <taxon>Pseudomonadota</taxon>
        <taxon>Alphaproteobacteria</taxon>
        <taxon>Hyphomicrobiales</taxon>
        <taxon>Phyllobacteriaceae</taxon>
        <taxon>Mesorhizobium</taxon>
    </lineage>
</organism>
<feature type="transmembrane region" description="Helical" evidence="1">
    <location>
        <begin position="46"/>
        <end position="69"/>
    </location>
</feature>
<evidence type="ECO:0000313" key="3">
    <source>
        <dbReference type="Proteomes" id="UP000503017"/>
    </source>
</evidence>
<sequence>MLQTGYVLSGLIAAAIMVLGARFWWAPDAASAGFGIAGSPPSSTGFAAWLSVKGTRDIASGLFVILLMVNGPPRLLGEFMLIASLIAFGDMVTVLRSRGNRALAFGMHGLTGLVIVATGACLILGAR</sequence>
<keyword evidence="1" id="KW-1133">Transmembrane helix</keyword>
<evidence type="ECO:0000313" key="2">
    <source>
        <dbReference type="EMBL" id="QKD00789.1"/>
    </source>
</evidence>